<evidence type="ECO:0000313" key="11">
    <source>
        <dbReference type="EMBL" id="EMS78640.1"/>
    </source>
</evidence>
<evidence type="ECO:0000256" key="1">
    <source>
        <dbReference type="ARBA" id="ARBA00004417"/>
    </source>
</evidence>
<evidence type="ECO:0000256" key="8">
    <source>
        <dbReference type="ARBA" id="ARBA00022967"/>
    </source>
</evidence>
<keyword evidence="4" id="KW-1003">Cell membrane</keyword>
<keyword evidence="12" id="KW-1185">Reference proteome</keyword>
<keyword evidence="3" id="KW-0813">Transport</keyword>
<dbReference type="SMART" id="SM00382">
    <property type="entry name" value="AAA"/>
    <property type="match status" value="1"/>
</dbReference>
<feature type="domain" description="ABC transporter" evidence="10">
    <location>
        <begin position="22"/>
        <end position="269"/>
    </location>
</feature>
<protein>
    <submittedName>
        <fullName evidence="11">Oligopeptide/dipeptide/nickel transport ATP-binding protein OppD</fullName>
    </submittedName>
</protein>
<gene>
    <name evidence="11" type="primary">oppD</name>
    <name evidence="11" type="ORF">Dpo_7c01140</name>
</gene>
<evidence type="ECO:0000256" key="3">
    <source>
        <dbReference type="ARBA" id="ARBA00022448"/>
    </source>
</evidence>
<comment type="similarity">
    <text evidence="2">Belongs to the ABC transporter superfamily.</text>
</comment>
<dbReference type="GO" id="GO:0016887">
    <property type="term" value="F:ATP hydrolysis activity"/>
    <property type="evidence" value="ECO:0007669"/>
    <property type="project" value="InterPro"/>
</dbReference>
<dbReference type="PROSITE" id="PS00211">
    <property type="entry name" value="ABC_TRANSPORTER_1"/>
    <property type="match status" value="1"/>
</dbReference>
<comment type="subcellular location">
    <subcellularLocation>
        <location evidence="1">Cell inner membrane</location>
        <topology evidence="1">Peripheral membrane protein</topology>
    </subcellularLocation>
</comment>
<dbReference type="GO" id="GO:0015833">
    <property type="term" value="P:peptide transport"/>
    <property type="evidence" value="ECO:0007669"/>
    <property type="project" value="InterPro"/>
</dbReference>
<organism evidence="11 12">
    <name type="scientific">Desulfotignum phosphitoxidans DSM 13687</name>
    <dbReference type="NCBI Taxonomy" id="1286635"/>
    <lineage>
        <taxon>Bacteria</taxon>
        <taxon>Pseudomonadati</taxon>
        <taxon>Thermodesulfobacteriota</taxon>
        <taxon>Desulfobacteria</taxon>
        <taxon>Desulfobacterales</taxon>
        <taxon>Desulfobacteraceae</taxon>
        <taxon>Desulfotignum</taxon>
    </lineage>
</organism>
<evidence type="ECO:0000313" key="12">
    <source>
        <dbReference type="Proteomes" id="UP000014216"/>
    </source>
</evidence>
<dbReference type="InterPro" id="IPR027417">
    <property type="entry name" value="P-loop_NTPase"/>
</dbReference>
<accession>S0FVA4</accession>
<dbReference type="Gene3D" id="3.40.50.300">
    <property type="entry name" value="P-loop containing nucleotide triphosphate hydrolases"/>
    <property type="match status" value="1"/>
</dbReference>
<dbReference type="GO" id="GO:0005886">
    <property type="term" value="C:plasma membrane"/>
    <property type="evidence" value="ECO:0007669"/>
    <property type="project" value="UniProtKB-SubCell"/>
</dbReference>
<dbReference type="InterPro" id="IPR003593">
    <property type="entry name" value="AAA+_ATPase"/>
</dbReference>
<keyword evidence="7 11" id="KW-0067">ATP-binding</keyword>
<dbReference type="Pfam" id="PF00005">
    <property type="entry name" value="ABC_tran"/>
    <property type="match status" value="1"/>
</dbReference>
<name>S0FVA4_9BACT</name>
<dbReference type="InterPro" id="IPR017871">
    <property type="entry name" value="ABC_transporter-like_CS"/>
</dbReference>
<dbReference type="InterPro" id="IPR050388">
    <property type="entry name" value="ABC_Ni/Peptide_Import"/>
</dbReference>
<dbReference type="GO" id="GO:0005524">
    <property type="term" value="F:ATP binding"/>
    <property type="evidence" value="ECO:0007669"/>
    <property type="project" value="UniProtKB-KW"/>
</dbReference>
<dbReference type="InterPro" id="IPR003439">
    <property type="entry name" value="ABC_transporter-like_ATP-bd"/>
</dbReference>
<reference evidence="11 12" key="1">
    <citation type="journal article" date="2013" name="Genome Announc.">
        <title>Draft Genome Sequence of Desulfotignum phosphitoxidans DSM 13687 Strain FiPS-3.</title>
        <authorList>
            <person name="Poehlein A."/>
            <person name="Daniel R."/>
            <person name="Simeonova D.D."/>
        </authorList>
    </citation>
    <scope>NUCLEOTIDE SEQUENCE [LARGE SCALE GENOMIC DNA]</scope>
    <source>
        <strain evidence="11 12">DSM 13687</strain>
    </source>
</reference>
<dbReference type="PANTHER" id="PTHR43297:SF14">
    <property type="entry name" value="ATPASE AAA-TYPE CORE DOMAIN-CONTAINING PROTEIN"/>
    <property type="match status" value="1"/>
</dbReference>
<evidence type="ECO:0000256" key="4">
    <source>
        <dbReference type="ARBA" id="ARBA00022475"/>
    </source>
</evidence>
<evidence type="ECO:0000256" key="6">
    <source>
        <dbReference type="ARBA" id="ARBA00022741"/>
    </source>
</evidence>
<dbReference type="CDD" id="cd03257">
    <property type="entry name" value="ABC_NikE_OppD_transporters"/>
    <property type="match status" value="1"/>
</dbReference>
<evidence type="ECO:0000256" key="5">
    <source>
        <dbReference type="ARBA" id="ARBA00022519"/>
    </source>
</evidence>
<evidence type="ECO:0000256" key="9">
    <source>
        <dbReference type="ARBA" id="ARBA00023136"/>
    </source>
</evidence>
<dbReference type="PROSITE" id="PS50893">
    <property type="entry name" value="ABC_TRANSPORTER_2"/>
    <property type="match status" value="1"/>
</dbReference>
<keyword evidence="5" id="KW-0997">Cell inner membrane</keyword>
<evidence type="ECO:0000256" key="2">
    <source>
        <dbReference type="ARBA" id="ARBA00005417"/>
    </source>
</evidence>
<dbReference type="PANTHER" id="PTHR43297">
    <property type="entry name" value="OLIGOPEPTIDE TRANSPORT ATP-BINDING PROTEIN APPD"/>
    <property type="match status" value="1"/>
</dbReference>
<dbReference type="InterPro" id="IPR013563">
    <property type="entry name" value="Oligopep_ABC_C"/>
</dbReference>
<dbReference type="FunFam" id="3.40.50.300:FF:000016">
    <property type="entry name" value="Oligopeptide ABC transporter ATP-binding component"/>
    <property type="match status" value="1"/>
</dbReference>
<keyword evidence="6" id="KW-0547">Nucleotide-binding</keyword>
<sequence>MRCWIPVCERRGRPDNMSLLSVDHLSIGYQTKKGMLKAVDNICFDLEKGQSLGFVGESGCGKTTIGMALMGLLPENAVILDGHIRFQGNDLASLTETQWQTVRGAKIAMIFQAAMNALNPVMPVNEQIKEAIITHQPDISKTDLADRMKQLFDLVDIPARRMTDYPHEYSGGMKQRAIIAMALACDPALIIADEPTTALDVIVQDQILKEIKKVQEQTRTGLVFISHDIAVVASVCERICVMYAGQIVETGTRKEVFKSPRHPYTRTLLNSYLSLDNLNDIRVPEMKESPDQTIDTDECRFAGSCAYASGCAGRSPDWIDISPTHKAFCCNPDVIRRGHGKS</sequence>
<dbReference type="Pfam" id="PF08352">
    <property type="entry name" value="oligo_HPY"/>
    <property type="match status" value="1"/>
</dbReference>
<dbReference type="Proteomes" id="UP000014216">
    <property type="component" value="Unassembled WGS sequence"/>
</dbReference>
<proteinExistence type="inferred from homology"/>
<dbReference type="EMBL" id="APJX01000007">
    <property type="protein sequence ID" value="EMS78640.1"/>
    <property type="molecule type" value="Genomic_DNA"/>
</dbReference>
<comment type="caution">
    <text evidence="11">The sequence shown here is derived from an EMBL/GenBank/DDBJ whole genome shotgun (WGS) entry which is preliminary data.</text>
</comment>
<dbReference type="SUPFAM" id="SSF52540">
    <property type="entry name" value="P-loop containing nucleoside triphosphate hydrolases"/>
    <property type="match status" value="1"/>
</dbReference>
<keyword evidence="9" id="KW-0472">Membrane</keyword>
<evidence type="ECO:0000259" key="10">
    <source>
        <dbReference type="PROSITE" id="PS50893"/>
    </source>
</evidence>
<dbReference type="NCBIfam" id="TIGR01727">
    <property type="entry name" value="oligo_HPY"/>
    <property type="match status" value="1"/>
</dbReference>
<evidence type="ECO:0000256" key="7">
    <source>
        <dbReference type="ARBA" id="ARBA00022840"/>
    </source>
</evidence>
<dbReference type="AlphaFoldDB" id="S0FVA4"/>
<keyword evidence="8" id="KW-1278">Translocase</keyword>